<reference evidence="2 3" key="1">
    <citation type="submission" date="2016-10" db="EMBL/GenBank/DDBJ databases">
        <authorList>
            <person name="de Groot N.N."/>
        </authorList>
    </citation>
    <scope>NUCLEOTIDE SEQUENCE [LARGE SCALE GENOMIC DNA]</scope>
    <source>
        <strain evidence="2 3">ATCC 35958</strain>
    </source>
</reference>
<dbReference type="AlphaFoldDB" id="A0A1H9NHD1"/>
<evidence type="ECO:0000313" key="3">
    <source>
        <dbReference type="Proteomes" id="UP000199766"/>
    </source>
</evidence>
<evidence type="ECO:0000256" key="1">
    <source>
        <dbReference type="SAM" id="MobiDB-lite"/>
    </source>
</evidence>
<evidence type="ECO:0000313" key="2">
    <source>
        <dbReference type="EMBL" id="SER35311.1"/>
    </source>
</evidence>
<dbReference type="STRING" id="180197.SAMN02982919_02218"/>
<accession>A0A1H9NHD1</accession>
<proteinExistence type="predicted"/>
<gene>
    <name evidence="2" type="ORF">SAMN02982919_02218</name>
</gene>
<name>A0A1H9NHD1_9BURK</name>
<dbReference type="Proteomes" id="UP000199766">
    <property type="component" value="Unassembled WGS sequence"/>
</dbReference>
<protein>
    <submittedName>
        <fullName evidence="2">Uncharacterized protein</fullName>
    </submittedName>
</protein>
<dbReference type="EMBL" id="FOGD01000007">
    <property type="protein sequence ID" value="SER35311.1"/>
    <property type="molecule type" value="Genomic_DNA"/>
</dbReference>
<organism evidence="2 3">
    <name type="scientific">Giesbergeria anulus</name>
    <dbReference type="NCBI Taxonomy" id="180197"/>
    <lineage>
        <taxon>Bacteria</taxon>
        <taxon>Pseudomonadati</taxon>
        <taxon>Pseudomonadota</taxon>
        <taxon>Betaproteobacteria</taxon>
        <taxon>Burkholderiales</taxon>
        <taxon>Comamonadaceae</taxon>
        <taxon>Giesbergeria</taxon>
    </lineage>
</organism>
<keyword evidence="3" id="KW-1185">Reference proteome</keyword>
<sequence>MVSFDVAKKMAEDAVKAGEIIRYAVRTSEKFGLCIEVESDSGWNPDPWWQEINDHESSTESHHWH</sequence>
<dbReference type="RefSeq" id="WP_143059635.1">
    <property type="nucleotide sequence ID" value="NZ_FOGD01000007.1"/>
</dbReference>
<feature type="region of interest" description="Disordered" evidence="1">
    <location>
        <begin position="46"/>
        <end position="65"/>
    </location>
</feature>
<feature type="compositionally biased region" description="Basic and acidic residues" evidence="1">
    <location>
        <begin position="52"/>
        <end position="65"/>
    </location>
</feature>